<accession>A0A1I4V959</accession>
<gene>
    <name evidence="1" type="ORF">SAMN05421863_10784</name>
</gene>
<dbReference type="Proteomes" id="UP000183287">
    <property type="component" value="Unassembled WGS sequence"/>
</dbReference>
<keyword evidence="2" id="KW-1185">Reference proteome</keyword>
<protein>
    <recommendedName>
        <fullName evidence="3">Transposase</fullName>
    </recommendedName>
</protein>
<sequence length="71" mass="8251">MSEVEIAAGLTDTDRNKKLDEYRADIIQLLQMYPRLCAVKVLRKLRAKVANISVSDRSVWRYIQRLNKQSA</sequence>
<evidence type="ECO:0000313" key="1">
    <source>
        <dbReference type="EMBL" id="SFM97736.1"/>
    </source>
</evidence>
<name>A0A1I4V959_9PROT</name>
<evidence type="ECO:0008006" key="3">
    <source>
        <dbReference type="Google" id="ProtNLM"/>
    </source>
</evidence>
<dbReference type="EMBL" id="FOUB01000078">
    <property type="protein sequence ID" value="SFM97736.1"/>
    <property type="molecule type" value="Genomic_DNA"/>
</dbReference>
<proteinExistence type="predicted"/>
<reference evidence="2" key="1">
    <citation type="submission" date="2016-10" db="EMBL/GenBank/DDBJ databases">
        <authorList>
            <person name="Varghese N."/>
            <person name="Submissions S."/>
        </authorList>
    </citation>
    <scope>NUCLEOTIDE SEQUENCE [LARGE SCALE GENOMIC DNA]</scope>
    <source>
        <strain evidence="2">Nm44</strain>
    </source>
</reference>
<evidence type="ECO:0000313" key="2">
    <source>
        <dbReference type="Proteomes" id="UP000183287"/>
    </source>
</evidence>
<organism evidence="1 2">
    <name type="scientific">Nitrosomonas communis</name>
    <dbReference type="NCBI Taxonomy" id="44574"/>
    <lineage>
        <taxon>Bacteria</taxon>
        <taxon>Pseudomonadati</taxon>
        <taxon>Pseudomonadota</taxon>
        <taxon>Betaproteobacteria</taxon>
        <taxon>Nitrosomonadales</taxon>
        <taxon>Nitrosomonadaceae</taxon>
        <taxon>Nitrosomonas</taxon>
    </lineage>
</organism>
<dbReference type="AlphaFoldDB" id="A0A1I4V959"/>